<feature type="domain" description="CASTOR ACT" evidence="2">
    <location>
        <begin position="99"/>
        <end position="163"/>
    </location>
</feature>
<dbReference type="RefSeq" id="XP_003019989.1">
    <property type="nucleotide sequence ID" value="XM_003019943.1"/>
</dbReference>
<dbReference type="InterPro" id="IPR045865">
    <property type="entry name" value="ACT-like_dom_sf"/>
</dbReference>
<name>D4DFK7_TRIVH</name>
<dbReference type="KEGG" id="tve:TRV_05958"/>
<reference evidence="4" key="1">
    <citation type="journal article" date="2011" name="Genome Biol.">
        <title>Comparative and functional genomics provide insights into the pathogenicity of dermatophytic fungi.</title>
        <authorList>
            <person name="Burmester A."/>
            <person name="Shelest E."/>
            <person name="Gloeckner G."/>
            <person name="Heddergott C."/>
            <person name="Schindler S."/>
            <person name="Staib P."/>
            <person name="Heidel A."/>
            <person name="Felder M."/>
            <person name="Petzold A."/>
            <person name="Szafranski K."/>
            <person name="Feuermann M."/>
            <person name="Pedruzzi I."/>
            <person name="Priebe S."/>
            <person name="Groth M."/>
            <person name="Winkler R."/>
            <person name="Li W."/>
            <person name="Kniemeyer O."/>
            <person name="Schroeckh V."/>
            <person name="Hertweck C."/>
            <person name="Hube B."/>
            <person name="White T.C."/>
            <person name="Platzer M."/>
            <person name="Guthke R."/>
            <person name="Heitman J."/>
            <person name="Woestemeyer J."/>
            <person name="Zipfel P.F."/>
            <person name="Monod M."/>
            <person name="Brakhage A.A."/>
        </authorList>
    </citation>
    <scope>NUCLEOTIDE SEQUENCE [LARGE SCALE GENOMIC DNA]</scope>
    <source>
        <strain evidence="4">HKI 0517</strain>
    </source>
</reference>
<dbReference type="GeneID" id="9584743"/>
<evidence type="ECO:0000313" key="3">
    <source>
        <dbReference type="EMBL" id="EFE39365.1"/>
    </source>
</evidence>
<dbReference type="GO" id="GO:0046394">
    <property type="term" value="P:carboxylic acid biosynthetic process"/>
    <property type="evidence" value="ECO:0007669"/>
    <property type="project" value="UniProtKB-ARBA"/>
</dbReference>
<protein>
    <recommendedName>
        <fullName evidence="2">CASTOR ACT domain-containing protein</fullName>
    </recommendedName>
</protein>
<dbReference type="HOGENOM" id="CLU_036623_1_0_1"/>
<feature type="region of interest" description="Disordered" evidence="1">
    <location>
        <begin position="171"/>
        <end position="200"/>
    </location>
</feature>
<dbReference type="Proteomes" id="UP000008383">
    <property type="component" value="Unassembled WGS sequence"/>
</dbReference>
<keyword evidence="4" id="KW-1185">Reference proteome</keyword>
<dbReference type="SUPFAM" id="SSF55021">
    <property type="entry name" value="ACT-like"/>
    <property type="match status" value="1"/>
</dbReference>
<dbReference type="AlphaFoldDB" id="D4DFK7"/>
<organism evidence="3 4">
    <name type="scientific">Trichophyton verrucosum (strain HKI 0517)</name>
    <dbReference type="NCBI Taxonomy" id="663202"/>
    <lineage>
        <taxon>Eukaryota</taxon>
        <taxon>Fungi</taxon>
        <taxon>Dikarya</taxon>
        <taxon>Ascomycota</taxon>
        <taxon>Pezizomycotina</taxon>
        <taxon>Eurotiomycetes</taxon>
        <taxon>Eurotiomycetidae</taxon>
        <taxon>Onygenales</taxon>
        <taxon>Arthrodermataceae</taxon>
        <taxon>Trichophyton</taxon>
    </lineage>
</organism>
<dbReference type="OrthoDB" id="58529at2759"/>
<evidence type="ECO:0000313" key="4">
    <source>
        <dbReference type="Proteomes" id="UP000008383"/>
    </source>
</evidence>
<comment type="caution">
    <text evidence="3">The sequence shown here is derived from an EMBL/GenBank/DDBJ whole genome shotgun (WGS) entry which is preliminary data.</text>
</comment>
<evidence type="ECO:0000256" key="1">
    <source>
        <dbReference type="SAM" id="MobiDB-lite"/>
    </source>
</evidence>
<proteinExistence type="predicted"/>
<dbReference type="PANTHER" id="PTHR31131">
    <property type="entry name" value="CHROMOSOME 1, WHOLE GENOME SHOTGUN SEQUENCE"/>
    <property type="match status" value="1"/>
</dbReference>
<dbReference type="InterPro" id="IPR051719">
    <property type="entry name" value="CASTOR_mTORC1"/>
</dbReference>
<gene>
    <name evidence="3" type="ORF">TRV_05958</name>
</gene>
<dbReference type="Pfam" id="PF13840">
    <property type="entry name" value="ACT_7"/>
    <property type="match status" value="1"/>
</dbReference>
<dbReference type="EMBL" id="ACYE01000339">
    <property type="protein sequence ID" value="EFE39365.1"/>
    <property type="molecule type" value="Genomic_DNA"/>
</dbReference>
<dbReference type="InterPro" id="IPR027795">
    <property type="entry name" value="CASTOR_ACT_dom"/>
</dbReference>
<dbReference type="Gene3D" id="3.30.2130.10">
    <property type="entry name" value="VC0802-like"/>
    <property type="match status" value="1"/>
</dbReference>
<dbReference type="GO" id="GO:0006520">
    <property type="term" value="P:amino acid metabolic process"/>
    <property type="evidence" value="ECO:0007669"/>
    <property type="project" value="UniProtKB-ARBA"/>
</dbReference>
<evidence type="ECO:0000259" key="2">
    <source>
        <dbReference type="Pfam" id="PF13840"/>
    </source>
</evidence>
<sequence length="387" mass="42929">MTDRSRFSAEVLLMDDRLVLIHIPLDLYPFFVSPILRLLFHDAESEVAPKNSAGFVNISITPIECSIICSRELANLYFVPMVEGFERAAISTHGKVQISSEDYLVMQVEGQGLDAGQRVVELTSPLAMAGIRADVKRSIFFISTYFSDYIIVPKHSKQQVTETFVERGFNVEEGPVDPDSRRGSSPNIHLPNSRPDTPPPCSVSELQLRAFKTLQQHKVRPQADRSLRLVQCAAHYREYTGTKSYSILRPNLISALLNDNPQFFSLTIAATDPAPSLLLEERLLPRFSLPSDPDREPSSPVEEDTNLLLGSKDEILIAITLDLRELPLEAAGIVSGVASALVAGTRREGNGNNKDLETSFLSTSRAGNVIVREEELELAMECLESEF</sequence>
<dbReference type="PANTHER" id="PTHR31131:SF6">
    <property type="entry name" value="CASTOR ACT DOMAIN-CONTAINING PROTEIN"/>
    <property type="match status" value="1"/>
</dbReference>
<accession>D4DFK7</accession>